<comment type="similarity">
    <text evidence="1 8">Belongs to the amidase family. GatA subfamily.</text>
</comment>
<keyword evidence="2 8" id="KW-0436">Ligase</keyword>
<keyword evidence="3 8" id="KW-0547">Nucleotide-binding</keyword>
<organism evidence="10 11">
    <name type="scientific">Cyanomargarita calcarea GSE-NOS-MK-12-04C</name>
    <dbReference type="NCBI Taxonomy" id="2839659"/>
    <lineage>
        <taxon>Bacteria</taxon>
        <taxon>Bacillati</taxon>
        <taxon>Cyanobacteriota</taxon>
        <taxon>Cyanophyceae</taxon>
        <taxon>Nostocales</taxon>
        <taxon>Cyanomargaritaceae</taxon>
        <taxon>Cyanomargarita</taxon>
    </lineage>
</organism>
<dbReference type="Pfam" id="PF01425">
    <property type="entry name" value="Amidase"/>
    <property type="match status" value="1"/>
</dbReference>
<dbReference type="InterPro" id="IPR023631">
    <property type="entry name" value="Amidase_dom"/>
</dbReference>
<dbReference type="GO" id="GO:0006412">
    <property type="term" value="P:translation"/>
    <property type="evidence" value="ECO:0007669"/>
    <property type="project" value="UniProtKB-UniRule"/>
</dbReference>
<dbReference type="GO" id="GO:0005524">
    <property type="term" value="F:ATP binding"/>
    <property type="evidence" value="ECO:0007669"/>
    <property type="project" value="UniProtKB-KW"/>
</dbReference>
<protein>
    <recommendedName>
        <fullName evidence="8">Glutamyl-tRNA(Gln) amidotransferase subunit A</fullName>
        <shortName evidence="8">Glu-ADT subunit A</shortName>
        <ecNumber evidence="8">6.3.5.7</ecNumber>
    </recommendedName>
</protein>
<dbReference type="PANTHER" id="PTHR11895:SF151">
    <property type="entry name" value="GLUTAMYL-TRNA(GLN) AMIDOTRANSFERASE SUBUNIT A"/>
    <property type="match status" value="1"/>
</dbReference>
<evidence type="ECO:0000256" key="4">
    <source>
        <dbReference type="ARBA" id="ARBA00022840"/>
    </source>
</evidence>
<reference evidence="10" key="2">
    <citation type="journal article" date="2022" name="Microbiol. Resour. Announc.">
        <title>Metagenome Sequencing to Explore Phylogenomics of Terrestrial Cyanobacteria.</title>
        <authorList>
            <person name="Ward R.D."/>
            <person name="Stajich J.E."/>
            <person name="Johansen J.R."/>
            <person name="Huntemann M."/>
            <person name="Clum A."/>
            <person name="Foster B."/>
            <person name="Foster B."/>
            <person name="Roux S."/>
            <person name="Palaniappan K."/>
            <person name="Varghese N."/>
            <person name="Mukherjee S."/>
            <person name="Reddy T.B.K."/>
            <person name="Daum C."/>
            <person name="Copeland A."/>
            <person name="Chen I.A."/>
            <person name="Ivanova N.N."/>
            <person name="Kyrpides N.C."/>
            <person name="Shapiro N."/>
            <person name="Eloe-Fadrosh E.A."/>
            <person name="Pietrasiak N."/>
        </authorList>
    </citation>
    <scope>NUCLEOTIDE SEQUENCE</scope>
    <source>
        <strain evidence="10">GSE-NOS-MK-12-04C</strain>
    </source>
</reference>
<comment type="caution">
    <text evidence="10">The sequence shown here is derived from an EMBL/GenBank/DDBJ whole genome shotgun (WGS) entry which is preliminary data.</text>
</comment>
<dbReference type="HAMAP" id="MF_00120">
    <property type="entry name" value="GatA"/>
    <property type="match status" value="1"/>
</dbReference>
<reference evidence="10" key="1">
    <citation type="submission" date="2021-05" db="EMBL/GenBank/DDBJ databases">
        <authorList>
            <person name="Pietrasiak N."/>
            <person name="Ward R."/>
            <person name="Stajich J.E."/>
            <person name="Kurbessoian T."/>
        </authorList>
    </citation>
    <scope>NUCLEOTIDE SEQUENCE</scope>
    <source>
        <strain evidence="10">GSE-NOS-MK-12-04C</strain>
    </source>
</reference>
<evidence type="ECO:0000256" key="5">
    <source>
        <dbReference type="ARBA" id="ARBA00022917"/>
    </source>
</evidence>
<evidence type="ECO:0000256" key="6">
    <source>
        <dbReference type="ARBA" id="ARBA00025295"/>
    </source>
</evidence>
<feature type="active site" description="Charge relay system" evidence="8">
    <location>
        <position position="150"/>
    </location>
</feature>
<feature type="domain" description="Amidase" evidence="9">
    <location>
        <begin position="20"/>
        <end position="465"/>
    </location>
</feature>
<name>A0A951QUG5_9CYAN</name>
<dbReference type="InterPro" id="IPR004412">
    <property type="entry name" value="GatA"/>
</dbReference>
<comment type="catalytic activity">
    <reaction evidence="7 8">
        <text>L-glutamyl-tRNA(Gln) + L-glutamine + ATP + H2O = L-glutaminyl-tRNA(Gln) + L-glutamate + ADP + phosphate + H(+)</text>
        <dbReference type="Rhea" id="RHEA:17521"/>
        <dbReference type="Rhea" id="RHEA-COMP:9681"/>
        <dbReference type="Rhea" id="RHEA-COMP:9684"/>
        <dbReference type="ChEBI" id="CHEBI:15377"/>
        <dbReference type="ChEBI" id="CHEBI:15378"/>
        <dbReference type="ChEBI" id="CHEBI:29985"/>
        <dbReference type="ChEBI" id="CHEBI:30616"/>
        <dbReference type="ChEBI" id="CHEBI:43474"/>
        <dbReference type="ChEBI" id="CHEBI:58359"/>
        <dbReference type="ChEBI" id="CHEBI:78520"/>
        <dbReference type="ChEBI" id="CHEBI:78521"/>
        <dbReference type="ChEBI" id="CHEBI:456216"/>
        <dbReference type="EC" id="6.3.5.7"/>
    </reaction>
</comment>
<evidence type="ECO:0000259" key="9">
    <source>
        <dbReference type="Pfam" id="PF01425"/>
    </source>
</evidence>
<feature type="active site" description="Charge relay system" evidence="8">
    <location>
        <position position="75"/>
    </location>
</feature>
<dbReference type="Gene3D" id="3.90.1300.10">
    <property type="entry name" value="Amidase signature (AS) domain"/>
    <property type="match status" value="1"/>
</dbReference>
<sequence length="485" mass="52281">MASIRELHKQLISKERSAVEITQEALDRIQEVEPKLQSFLHVTAQRAHTQALAVDAKIAAGEEIGLLAGIPIGIKDNMCTKGIPTTCASRMLENFIPPYESTVTQKLLDAGAVMVGKTNLDEFAMGGSTENSAYHPTANPWDLSRVPGGSSGGSAAAVAAQECVVSIGSDTGGSIRQPASFCGVVGMKPTYGLVSRYGLVAFASSLDQIGPFGRSVEDAAILLQAIAGHDPKDSTSLKVQIPDYSATLKPDLKPRGRLKIGVIEETFGEGLDSEVEQAITKALDQLQSLGAEIHVISCPRFRYGLPSYYIIAPSEASANLARYDGVKYGYRAPDTDNLISMYSRTRASGFGTEVKRRIMIGTYALSAGYYDAYYLQAQKVRTLIKEDFEKAFETVDILACPTAPTTAFKAGEKTTDPLSMYLIDLMTIPVNLAGLPGLSVPCGFDSKGLPIGLQLIGKVLREDQLFQVAHAYEQSTNWHLQKPQF</sequence>
<dbReference type="AlphaFoldDB" id="A0A951QUG5"/>
<dbReference type="InterPro" id="IPR000120">
    <property type="entry name" value="Amidase"/>
</dbReference>
<dbReference type="PANTHER" id="PTHR11895">
    <property type="entry name" value="TRANSAMIDASE"/>
    <property type="match status" value="1"/>
</dbReference>
<keyword evidence="4 8" id="KW-0067">ATP-binding</keyword>
<dbReference type="Proteomes" id="UP000729701">
    <property type="component" value="Unassembled WGS sequence"/>
</dbReference>
<comment type="subunit">
    <text evidence="8">Heterotrimer of A, B and C subunits.</text>
</comment>
<dbReference type="NCBIfam" id="TIGR00132">
    <property type="entry name" value="gatA"/>
    <property type="match status" value="1"/>
</dbReference>
<evidence type="ECO:0000313" key="10">
    <source>
        <dbReference type="EMBL" id="MBW4672304.1"/>
    </source>
</evidence>
<evidence type="ECO:0000256" key="8">
    <source>
        <dbReference type="HAMAP-Rule" id="MF_00120"/>
    </source>
</evidence>
<keyword evidence="5 8" id="KW-0648">Protein biosynthesis</keyword>
<proteinExistence type="inferred from homology"/>
<dbReference type="SUPFAM" id="SSF75304">
    <property type="entry name" value="Amidase signature (AS) enzymes"/>
    <property type="match status" value="1"/>
</dbReference>
<dbReference type="EMBL" id="JAHHGZ010000071">
    <property type="protein sequence ID" value="MBW4672304.1"/>
    <property type="molecule type" value="Genomic_DNA"/>
</dbReference>
<evidence type="ECO:0000256" key="3">
    <source>
        <dbReference type="ARBA" id="ARBA00022741"/>
    </source>
</evidence>
<dbReference type="GO" id="GO:0030956">
    <property type="term" value="C:glutamyl-tRNA(Gln) amidotransferase complex"/>
    <property type="evidence" value="ECO:0007669"/>
    <property type="project" value="InterPro"/>
</dbReference>
<dbReference type="GO" id="GO:0050567">
    <property type="term" value="F:glutaminyl-tRNA synthase (glutamine-hydrolyzing) activity"/>
    <property type="evidence" value="ECO:0007669"/>
    <property type="project" value="UniProtKB-UniRule"/>
</dbReference>
<accession>A0A951QUG5</accession>
<feature type="active site" description="Acyl-ester intermediate" evidence="8">
    <location>
        <position position="174"/>
    </location>
</feature>
<evidence type="ECO:0000256" key="2">
    <source>
        <dbReference type="ARBA" id="ARBA00022598"/>
    </source>
</evidence>
<evidence type="ECO:0000313" key="11">
    <source>
        <dbReference type="Proteomes" id="UP000729701"/>
    </source>
</evidence>
<dbReference type="InterPro" id="IPR020556">
    <property type="entry name" value="Amidase_CS"/>
</dbReference>
<comment type="function">
    <text evidence="6 8">Allows the formation of correctly charged Gln-tRNA(Gln) through the transamidation of misacylated Glu-tRNA(Gln) in organisms which lack glutaminyl-tRNA synthetase. The reaction takes place in the presence of glutamine and ATP through an activated gamma-phospho-Glu-tRNA(Gln).</text>
</comment>
<evidence type="ECO:0000256" key="7">
    <source>
        <dbReference type="ARBA" id="ARBA00047407"/>
    </source>
</evidence>
<dbReference type="EC" id="6.3.5.7" evidence="8"/>
<dbReference type="InterPro" id="IPR036928">
    <property type="entry name" value="AS_sf"/>
</dbReference>
<dbReference type="PROSITE" id="PS00571">
    <property type="entry name" value="AMIDASES"/>
    <property type="match status" value="1"/>
</dbReference>
<gene>
    <name evidence="8 10" type="primary">gatA</name>
    <name evidence="10" type="ORF">KME60_34035</name>
</gene>
<evidence type="ECO:0000256" key="1">
    <source>
        <dbReference type="ARBA" id="ARBA00008069"/>
    </source>
</evidence>